<gene>
    <name evidence="9" type="ORF">K239x_05140</name>
</gene>
<keyword evidence="6 8" id="KW-1133">Transmembrane helix</keyword>
<dbReference type="OrthoDB" id="276098at2"/>
<evidence type="ECO:0000256" key="4">
    <source>
        <dbReference type="ARBA" id="ARBA00022679"/>
    </source>
</evidence>
<organism evidence="9 10">
    <name type="scientific">Stieleria marina</name>
    <dbReference type="NCBI Taxonomy" id="1930275"/>
    <lineage>
        <taxon>Bacteria</taxon>
        <taxon>Pseudomonadati</taxon>
        <taxon>Planctomycetota</taxon>
        <taxon>Planctomycetia</taxon>
        <taxon>Pirellulales</taxon>
        <taxon>Pirellulaceae</taxon>
        <taxon>Stieleria</taxon>
    </lineage>
</organism>
<dbReference type="Proteomes" id="UP000319817">
    <property type="component" value="Chromosome"/>
</dbReference>
<keyword evidence="4" id="KW-0808">Transferase</keyword>
<dbReference type="AlphaFoldDB" id="A0A517NN95"/>
<evidence type="ECO:0000256" key="6">
    <source>
        <dbReference type="ARBA" id="ARBA00022989"/>
    </source>
</evidence>
<keyword evidence="7 8" id="KW-0472">Membrane</keyword>
<feature type="transmembrane region" description="Helical" evidence="8">
    <location>
        <begin position="112"/>
        <end position="130"/>
    </location>
</feature>
<feature type="transmembrane region" description="Helical" evidence="8">
    <location>
        <begin position="79"/>
        <end position="100"/>
    </location>
</feature>
<evidence type="ECO:0000256" key="8">
    <source>
        <dbReference type="SAM" id="Phobius"/>
    </source>
</evidence>
<comment type="subcellular location">
    <subcellularLocation>
        <location evidence="1">Cell membrane</location>
        <topology evidence="1">Multi-pass membrane protein</topology>
    </subcellularLocation>
</comment>
<feature type="transmembrane region" description="Helical" evidence="8">
    <location>
        <begin position="160"/>
        <end position="182"/>
    </location>
</feature>
<feature type="transmembrane region" description="Helical" evidence="8">
    <location>
        <begin position="214"/>
        <end position="232"/>
    </location>
</feature>
<evidence type="ECO:0000256" key="2">
    <source>
        <dbReference type="ARBA" id="ARBA00022475"/>
    </source>
</evidence>
<reference evidence="9 10" key="1">
    <citation type="submission" date="2019-02" db="EMBL/GenBank/DDBJ databases">
        <title>Deep-cultivation of Planctomycetes and their phenomic and genomic characterization uncovers novel biology.</title>
        <authorList>
            <person name="Wiegand S."/>
            <person name="Jogler M."/>
            <person name="Boedeker C."/>
            <person name="Pinto D."/>
            <person name="Vollmers J."/>
            <person name="Rivas-Marin E."/>
            <person name="Kohn T."/>
            <person name="Peeters S.H."/>
            <person name="Heuer A."/>
            <person name="Rast P."/>
            <person name="Oberbeckmann S."/>
            <person name="Bunk B."/>
            <person name="Jeske O."/>
            <person name="Meyerdierks A."/>
            <person name="Storesund J.E."/>
            <person name="Kallscheuer N."/>
            <person name="Luecker S."/>
            <person name="Lage O.M."/>
            <person name="Pohl T."/>
            <person name="Merkel B.J."/>
            <person name="Hornburger P."/>
            <person name="Mueller R.-W."/>
            <person name="Bruemmer F."/>
            <person name="Labrenz M."/>
            <person name="Spormann A.M."/>
            <person name="Op den Camp H."/>
            <person name="Overmann J."/>
            <person name="Amann R."/>
            <person name="Jetten M.S.M."/>
            <person name="Mascher T."/>
            <person name="Medema M.H."/>
            <person name="Devos D.P."/>
            <person name="Kaster A.-K."/>
            <person name="Ovreas L."/>
            <person name="Rohde M."/>
            <person name="Galperin M.Y."/>
            <person name="Jogler C."/>
        </authorList>
    </citation>
    <scope>NUCLEOTIDE SEQUENCE [LARGE SCALE GENOMIC DNA]</scope>
    <source>
        <strain evidence="9 10">K23_9</strain>
    </source>
</reference>
<dbReference type="EMBL" id="CP036526">
    <property type="protein sequence ID" value="QDT08574.1"/>
    <property type="molecule type" value="Genomic_DNA"/>
</dbReference>
<proteinExistence type="predicted"/>
<keyword evidence="3" id="KW-0328">Glycosyltransferase</keyword>
<evidence type="ECO:0000313" key="9">
    <source>
        <dbReference type="EMBL" id="QDT08574.1"/>
    </source>
</evidence>
<keyword evidence="2" id="KW-1003">Cell membrane</keyword>
<keyword evidence="10" id="KW-1185">Reference proteome</keyword>
<dbReference type="InterPro" id="IPR050297">
    <property type="entry name" value="LipidA_mod_glycosyltrf_83"/>
</dbReference>
<dbReference type="GO" id="GO:0005886">
    <property type="term" value="C:plasma membrane"/>
    <property type="evidence" value="ECO:0007669"/>
    <property type="project" value="UniProtKB-SubCell"/>
</dbReference>
<evidence type="ECO:0000256" key="1">
    <source>
        <dbReference type="ARBA" id="ARBA00004651"/>
    </source>
</evidence>
<keyword evidence="5 8" id="KW-0812">Transmembrane</keyword>
<dbReference type="PANTHER" id="PTHR33908">
    <property type="entry name" value="MANNOSYLTRANSFERASE YKCB-RELATED"/>
    <property type="match status" value="1"/>
</dbReference>
<dbReference type="GO" id="GO:0009103">
    <property type="term" value="P:lipopolysaccharide biosynthetic process"/>
    <property type="evidence" value="ECO:0007669"/>
    <property type="project" value="UniProtKB-ARBA"/>
</dbReference>
<evidence type="ECO:0000256" key="3">
    <source>
        <dbReference type="ARBA" id="ARBA00022676"/>
    </source>
</evidence>
<evidence type="ECO:0000256" key="5">
    <source>
        <dbReference type="ARBA" id="ARBA00022692"/>
    </source>
</evidence>
<feature type="transmembrane region" description="Helical" evidence="8">
    <location>
        <begin position="390"/>
        <end position="410"/>
    </location>
</feature>
<evidence type="ECO:0000313" key="10">
    <source>
        <dbReference type="Proteomes" id="UP000319817"/>
    </source>
</evidence>
<sequence>MRQPYFLAVLLLILVKVAIVVSLGPAAIIGDARGYWDLSSSVIDGDVLLLGELIAFRTPVYPWFLAFSRWVTPAGLSPLLLIVSIQAMLYVGTVYLAGVFAQQVSRRPSARVFTTLALLPALSAVTYVGFLVTETLFTFLLMLNLVCMAAYANDSGPKQAVWVGLTFGLTLLTRPIIVLLWVPHACYILLNHFSRSSPTHGSIGASVSLRRRGLHALLAAAIVVSLCMPWLARNHRLFGEYFLTEFLGRNIWIVTFQDGSGAGLPMPTTPSAVEICNRVSSVTARDWREANWQHTWTVSKCLTDSGLSDPEADRLMKAVAIDAMKGDLSVVAFKTVRRCINFWRCPSTNLPLPAPGRNDFASYPRTWANQNAIVNELAGLGFRFRVSQSVAVNTIVMLFLCGASVVLIWHRPTRNAGLWIVSMLAYFSLITGIVEIPDYRYRMVLEPLSAVVIGSALSICWAKYQTPDTNLHPELST</sequence>
<evidence type="ECO:0000256" key="7">
    <source>
        <dbReference type="ARBA" id="ARBA00023136"/>
    </source>
</evidence>
<dbReference type="PANTHER" id="PTHR33908:SF11">
    <property type="entry name" value="MEMBRANE PROTEIN"/>
    <property type="match status" value="1"/>
</dbReference>
<feature type="transmembrane region" description="Helical" evidence="8">
    <location>
        <begin position="416"/>
        <end position="436"/>
    </location>
</feature>
<dbReference type="GO" id="GO:0016763">
    <property type="term" value="F:pentosyltransferase activity"/>
    <property type="evidence" value="ECO:0007669"/>
    <property type="project" value="TreeGrafter"/>
</dbReference>
<name>A0A517NN95_9BACT</name>
<protein>
    <submittedName>
        <fullName evidence="9">Uncharacterized protein</fullName>
    </submittedName>
</protein>
<accession>A0A517NN95</accession>
<feature type="transmembrane region" description="Helical" evidence="8">
    <location>
        <begin position="443"/>
        <end position="464"/>
    </location>
</feature>
<dbReference type="RefSeq" id="WP_145416096.1">
    <property type="nucleotide sequence ID" value="NZ_CP036526.1"/>
</dbReference>